<dbReference type="Gene3D" id="3.30.560.10">
    <property type="entry name" value="Glucose Oxidase, domain 3"/>
    <property type="match status" value="1"/>
</dbReference>
<feature type="chain" id="PRO_5001599723" description="Glucose-methanol-choline oxidoreductase N-terminal domain-containing protein" evidence="6">
    <location>
        <begin position="31"/>
        <end position="631"/>
    </location>
</feature>
<protein>
    <recommendedName>
        <fullName evidence="7">Glucose-methanol-choline oxidoreductase N-terminal domain-containing protein</fullName>
    </recommendedName>
</protein>
<dbReference type="PANTHER" id="PTHR11552">
    <property type="entry name" value="GLUCOSE-METHANOL-CHOLINE GMC OXIDOREDUCTASE"/>
    <property type="match status" value="1"/>
</dbReference>
<dbReference type="AlphaFoldDB" id="A0A061H4Q9"/>
<evidence type="ECO:0000256" key="6">
    <source>
        <dbReference type="SAM" id="SignalP"/>
    </source>
</evidence>
<feature type="active site" description="Proton acceptor" evidence="4">
    <location>
        <position position="611"/>
    </location>
</feature>
<dbReference type="HOGENOM" id="CLU_002865_6_3_1"/>
<dbReference type="InterPro" id="IPR000172">
    <property type="entry name" value="GMC_OxRdtase_N"/>
</dbReference>
<dbReference type="PROSITE" id="PS00624">
    <property type="entry name" value="GMC_OXRED_2"/>
    <property type="match status" value="1"/>
</dbReference>
<dbReference type="Proteomes" id="UP000053664">
    <property type="component" value="Unassembled WGS sequence"/>
</dbReference>
<proteinExistence type="inferred from homology"/>
<dbReference type="Gene3D" id="3.50.50.60">
    <property type="entry name" value="FAD/NAD(P)-binding domain"/>
    <property type="match status" value="1"/>
</dbReference>
<dbReference type="GO" id="GO:0044550">
    <property type="term" value="P:secondary metabolite biosynthetic process"/>
    <property type="evidence" value="ECO:0007669"/>
    <property type="project" value="TreeGrafter"/>
</dbReference>
<keyword evidence="5" id="KW-0274">FAD</keyword>
<feature type="active site" description="Proton donor" evidence="4">
    <location>
        <position position="568"/>
    </location>
</feature>
<evidence type="ECO:0000256" key="4">
    <source>
        <dbReference type="PIRSR" id="PIRSR000137-1"/>
    </source>
</evidence>
<keyword evidence="3" id="KW-0325">Glycoprotein</keyword>
<evidence type="ECO:0000256" key="5">
    <source>
        <dbReference type="PIRSR" id="PIRSR000137-2"/>
    </source>
</evidence>
<dbReference type="InterPro" id="IPR007867">
    <property type="entry name" value="GMC_OxRtase_C"/>
</dbReference>
<dbReference type="InterPro" id="IPR012132">
    <property type="entry name" value="GMC_OxRdtase"/>
</dbReference>
<dbReference type="Pfam" id="PF05199">
    <property type="entry name" value="GMC_oxred_C"/>
    <property type="match status" value="1"/>
</dbReference>
<feature type="binding site" evidence="5">
    <location>
        <begin position="612"/>
        <end position="613"/>
    </location>
    <ligand>
        <name>FAD</name>
        <dbReference type="ChEBI" id="CHEBI:57692"/>
    </ligand>
</feature>
<organism evidence="8 9">
    <name type="scientific">Pseudozyma flocculosa PF-1</name>
    <dbReference type="NCBI Taxonomy" id="1277687"/>
    <lineage>
        <taxon>Eukaryota</taxon>
        <taxon>Fungi</taxon>
        <taxon>Dikarya</taxon>
        <taxon>Basidiomycota</taxon>
        <taxon>Ustilaginomycotina</taxon>
        <taxon>Ustilaginomycetes</taxon>
        <taxon>Ustilaginales</taxon>
        <taxon>Ustilaginaceae</taxon>
        <taxon>Pseudozyma</taxon>
    </lineage>
</organism>
<dbReference type="SUPFAM" id="SSF54373">
    <property type="entry name" value="FAD-linked reductases, C-terminal domain"/>
    <property type="match status" value="1"/>
</dbReference>
<keyword evidence="5" id="KW-0285">Flavoprotein</keyword>
<dbReference type="PIRSF" id="PIRSF000137">
    <property type="entry name" value="Alcohol_oxidase"/>
    <property type="match status" value="1"/>
</dbReference>
<reference evidence="8 9" key="1">
    <citation type="journal article" date="2013" name="Plant Cell">
        <title>The transition from a phytopathogenic smut ancestor to an anamorphic biocontrol agent deciphered by comparative whole-genome analysis.</title>
        <authorList>
            <person name="Lefebvre F."/>
            <person name="Joly D.L."/>
            <person name="Labbe C."/>
            <person name="Teichmann B."/>
            <person name="Linning R."/>
            <person name="Belzile F."/>
            <person name="Bakkeren G."/>
            <person name="Belanger R.R."/>
        </authorList>
    </citation>
    <scope>NUCLEOTIDE SEQUENCE [LARGE SCALE GENOMIC DNA]</scope>
    <source>
        <strain evidence="8 9">PF-1</strain>
    </source>
</reference>
<evidence type="ECO:0000256" key="3">
    <source>
        <dbReference type="ARBA" id="ARBA00023180"/>
    </source>
</evidence>
<comment type="cofactor">
    <cofactor evidence="1 5">
        <name>FAD</name>
        <dbReference type="ChEBI" id="CHEBI:57692"/>
    </cofactor>
</comment>
<dbReference type="GO" id="GO:0016614">
    <property type="term" value="F:oxidoreductase activity, acting on CH-OH group of donors"/>
    <property type="evidence" value="ECO:0007669"/>
    <property type="project" value="InterPro"/>
</dbReference>
<evidence type="ECO:0000259" key="7">
    <source>
        <dbReference type="PROSITE" id="PS00624"/>
    </source>
</evidence>
<dbReference type="InterPro" id="IPR036188">
    <property type="entry name" value="FAD/NAD-bd_sf"/>
</dbReference>
<name>A0A061H4Q9_9BASI</name>
<gene>
    <name evidence="8" type="ORF">PFL1_05590</name>
</gene>
<evidence type="ECO:0000256" key="2">
    <source>
        <dbReference type="ARBA" id="ARBA00010790"/>
    </source>
</evidence>
<dbReference type="PANTHER" id="PTHR11552:SF138">
    <property type="entry name" value="DEHYDROGENASE PKFF-RELATED"/>
    <property type="match status" value="1"/>
</dbReference>
<dbReference type="RefSeq" id="XP_007881316.1">
    <property type="nucleotide sequence ID" value="XM_007883125.1"/>
</dbReference>
<dbReference type="eggNOG" id="KOG1238">
    <property type="taxonomic scope" value="Eukaryota"/>
</dbReference>
<keyword evidence="6" id="KW-0732">Signal</keyword>
<feature type="signal peptide" evidence="6">
    <location>
        <begin position="1"/>
        <end position="30"/>
    </location>
</feature>
<feature type="binding site" evidence="5">
    <location>
        <begin position="50"/>
        <end position="51"/>
    </location>
    <ligand>
        <name>FAD</name>
        <dbReference type="ChEBI" id="CHEBI:57692"/>
    </ligand>
</feature>
<dbReference type="Pfam" id="PF00732">
    <property type="entry name" value="GMC_oxred_N"/>
    <property type="match status" value="1"/>
</dbReference>
<dbReference type="KEGG" id="pfp:PFL1_05590"/>
<feature type="domain" description="Glucose-methanol-choline oxidoreductase N-terminal" evidence="7">
    <location>
        <begin position="330"/>
        <end position="344"/>
    </location>
</feature>
<dbReference type="GO" id="GO:0050660">
    <property type="term" value="F:flavin adenine dinucleotide binding"/>
    <property type="evidence" value="ECO:0007669"/>
    <property type="project" value="InterPro"/>
</dbReference>
<dbReference type="EMBL" id="KE361642">
    <property type="protein sequence ID" value="EPQ26955.1"/>
    <property type="molecule type" value="Genomic_DNA"/>
</dbReference>
<comment type="similarity">
    <text evidence="2">Belongs to the GMC oxidoreductase family.</text>
</comment>
<dbReference type="GeneID" id="19319679"/>
<accession>A0A061H4Q9</accession>
<feature type="binding site" evidence="5">
    <location>
        <begin position="567"/>
        <end position="568"/>
    </location>
    <ligand>
        <name>FAD</name>
        <dbReference type="ChEBI" id="CHEBI:57692"/>
    </ligand>
</feature>
<evidence type="ECO:0000313" key="8">
    <source>
        <dbReference type="EMBL" id="EPQ26955.1"/>
    </source>
</evidence>
<dbReference type="OrthoDB" id="269227at2759"/>
<evidence type="ECO:0000313" key="9">
    <source>
        <dbReference type="Proteomes" id="UP000053664"/>
    </source>
</evidence>
<evidence type="ECO:0000256" key="1">
    <source>
        <dbReference type="ARBA" id="ARBA00001974"/>
    </source>
</evidence>
<dbReference type="SUPFAM" id="SSF51905">
    <property type="entry name" value="FAD/NAD(P)-binding domain"/>
    <property type="match status" value="1"/>
</dbReference>
<sequence>MKVAASTVRPRAGLLVLFLCLCLTLWLVEARPSKRAPSKEYDYVVVGAGTSGLTLAARLSEDPSVTVAVLEAGIDYKSNLLNQQLTTIPGADVIGAGASTADIPQALIDWGFVTEPQAGAANRRVHFARGKCLGGSSARNFMIYQRPTRQSHQEWVDLTGDDSWSFDARYDDYRRTMAATGPRHELRRDTPAAAYEADAFSPAGGPVQVSFPNYAQPFSASLSRSLNELGVETVRGHNGGSINGVQYATCTIEARGGQRSTSRAFYDQIKGRPNIRIFTQARASRIIFDTGGARPRASQVVFEDRSGLFGVLAGRDATVTARREVVLSAGAFQSPHLLMLSGIGPKGEPAKFGIPLVVDSPHVGQNMADHIFFGPSYPVKVETLTRLASDPVYLAAQYLNFTHQLGPMTNNVADMIAFERWSDSTLRSIGADALASYPPDWPTVEYLSAPGYVGNFDNLFVENAPRGLLGTRNFATILVALVSPQSRGTVTLRSGKASDLPRIDPRWLTDVTDQKVAIAAFKRVRALFASSAMAPILAGHETEPGLDGVRTDDQILAWIRKNLMTVWHPASTARMGRSIDRAVVDAQFRVFGVDGLRVVDASAFPSLLPGHPQSVCYMIAERAAALILADK</sequence>